<evidence type="ECO:0000259" key="1">
    <source>
        <dbReference type="PROSITE" id="PS50404"/>
    </source>
</evidence>
<dbReference type="PROSITE" id="PS50404">
    <property type="entry name" value="GST_NTER"/>
    <property type="match status" value="1"/>
</dbReference>
<dbReference type="Proteomes" id="UP000011744">
    <property type="component" value="Unassembled WGS sequence"/>
</dbReference>
<dbReference type="GO" id="GO:0006559">
    <property type="term" value="P:L-phenylalanine catabolic process"/>
    <property type="evidence" value="ECO:0007669"/>
    <property type="project" value="TreeGrafter"/>
</dbReference>
<dbReference type="Gene3D" id="1.20.1050.10">
    <property type="match status" value="1"/>
</dbReference>
<dbReference type="SUPFAM" id="SSF52833">
    <property type="entry name" value="Thioredoxin-like"/>
    <property type="match status" value="1"/>
</dbReference>
<proteinExistence type="predicted"/>
<name>M3ACT7_9PROT</name>
<evidence type="ECO:0000313" key="2">
    <source>
        <dbReference type="EMBL" id="EME70334.1"/>
    </source>
</evidence>
<protein>
    <submittedName>
        <fullName evidence="2">Glutathione S-transferase</fullName>
    </submittedName>
</protein>
<evidence type="ECO:0000313" key="3">
    <source>
        <dbReference type="Proteomes" id="UP000011744"/>
    </source>
</evidence>
<dbReference type="Pfam" id="PF13409">
    <property type="entry name" value="GST_N_2"/>
    <property type="match status" value="1"/>
</dbReference>
<dbReference type="PANTHER" id="PTHR42673">
    <property type="entry name" value="MALEYLACETOACETATE ISOMERASE"/>
    <property type="match status" value="1"/>
</dbReference>
<dbReference type="InterPro" id="IPR040079">
    <property type="entry name" value="Glutathione_S-Trfase"/>
</dbReference>
<dbReference type="SUPFAM" id="SSF47616">
    <property type="entry name" value="GST C-terminal domain-like"/>
    <property type="match status" value="1"/>
</dbReference>
<reference evidence="2 3" key="1">
    <citation type="journal article" date="2014" name="Genome Announc.">
        <title>Draft Genome Sequence of Magnetospirillum sp. Strain SO-1, a Freshwater Magnetotactic Bacterium Isolated from the Ol'khovka River, Russia.</title>
        <authorList>
            <person name="Grouzdev D.S."/>
            <person name="Dziuba M.V."/>
            <person name="Sukhacheva M.S."/>
            <person name="Mardanov A.V."/>
            <person name="Beletskiy A.V."/>
            <person name="Kuznetsov B.B."/>
            <person name="Skryabin K.G."/>
        </authorList>
    </citation>
    <scope>NUCLEOTIDE SEQUENCE [LARGE SCALE GENOMIC DNA]</scope>
    <source>
        <strain evidence="2 3">SO-1</strain>
    </source>
</reference>
<dbReference type="EMBL" id="AONQ01000018">
    <property type="protein sequence ID" value="EME70334.1"/>
    <property type="molecule type" value="Genomic_DNA"/>
</dbReference>
<feature type="non-terminal residue" evidence="2">
    <location>
        <position position="167"/>
    </location>
</feature>
<organism evidence="2 3">
    <name type="scientific">Paramagnetospirillum caucaseum</name>
    <dbReference type="NCBI Taxonomy" id="1244869"/>
    <lineage>
        <taxon>Bacteria</taxon>
        <taxon>Pseudomonadati</taxon>
        <taxon>Pseudomonadota</taxon>
        <taxon>Alphaproteobacteria</taxon>
        <taxon>Rhodospirillales</taxon>
        <taxon>Magnetospirillaceae</taxon>
        <taxon>Paramagnetospirillum</taxon>
    </lineage>
</organism>
<dbReference type="GO" id="GO:0004364">
    <property type="term" value="F:glutathione transferase activity"/>
    <property type="evidence" value="ECO:0007669"/>
    <property type="project" value="TreeGrafter"/>
</dbReference>
<keyword evidence="2" id="KW-0808">Transferase</keyword>
<dbReference type="PANTHER" id="PTHR42673:SF4">
    <property type="entry name" value="MALEYLACETOACETATE ISOMERASE"/>
    <property type="match status" value="1"/>
</dbReference>
<dbReference type="AlphaFoldDB" id="M3ACT7"/>
<dbReference type="SFLD" id="SFLDS00019">
    <property type="entry name" value="Glutathione_Transferase_(cytos"/>
    <property type="match status" value="1"/>
</dbReference>
<dbReference type="STRING" id="1244869.H261_08428"/>
<dbReference type="GO" id="GO:0006749">
    <property type="term" value="P:glutathione metabolic process"/>
    <property type="evidence" value="ECO:0007669"/>
    <property type="project" value="TreeGrafter"/>
</dbReference>
<dbReference type="eggNOG" id="COG0625">
    <property type="taxonomic scope" value="Bacteria"/>
</dbReference>
<dbReference type="GO" id="GO:0016034">
    <property type="term" value="F:maleylacetoacetate isomerase activity"/>
    <property type="evidence" value="ECO:0007669"/>
    <property type="project" value="TreeGrafter"/>
</dbReference>
<comment type="caution">
    <text evidence="2">The sequence shown here is derived from an EMBL/GenBank/DDBJ whole genome shotgun (WGS) entry which is preliminary data.</text>
</comment>
<keyword evidence="3" id="KW-1185">Reference proteome</keyword>
<dbReference type="InterPro" id="IPR036249">
    <property type="entry name" value="Thioredoxin-like_sf"/>
</dbReference>
<dbReference type="CDD" id="cd03043">
    <property type="entry name" value="GST_N_1"/>
    <property type="match status" value="1"/>
</dbReference>
<dbReference type="InterPro" id="IPR004045">
    <property type="entry name" value="Glutathione_S-Trfase_N"/>
</dbReference>
<feature type="domain" description="GST N-terminal" evidence="1">
    <location>
        <begin position="12"/>
        <end position="92"/>
    </location>
</feature>
<gene>
    <name evidence="2" type="ORF">H261_08428</name>
</gene>
<sequence length="167" mass="18345">MTIHGLGSIMSLTLVVGTKRWSSWSLRAWMALAATGAPFREVFIELRQPDTKARILQWSPSGKIPALDDGGVTVWDSLAICEYLAERFPQAGLWPRDPAARAQARSVSAEMHAGFMPLRSACSMDVVEDHPMADIPDDVRADVARIDALWTDCRARFGQGGPFLFGT</sequence>
<dbReference type="Gene3D" id="3.40.30.10">
    <property type="entry name" value="Glutaredoxin"/>
    <property type="match status" value="1"/>
</dbReference>
<dbReference type="InterPro" id="IPR036282">
    <property type="entry name" value="Glutathione-S-Trfase_C_sf"/>
</dbReference>
<accession>M3ACT7</accession>